<sequence>MGCCGSQVPLDIVSDDERIIFQKQLEMGLHKYKATSLISTFSSKEIQNHITIRGFIEALASLKINSAFLSYPSNPINCFYRSIGNSELIEAKKLKIACALLGQGTDDEKLAQLYKIYVADEKMKVTPAPLPMMENAKFEKMIRDLFAVAIKLIWVAQGNDEESMSINRLRAYETKLVGGIVSSIILTKTAILNIENGIALEDIKVKSGKLPGGIKSLVHPYHIRQFILKQYRAIDLKSAAQIFQSKIKSVFDKTDEEEIKPVVADTTILFGAEMLTASVEELDKPFSCHRGHTLKWYNDAPFYYQEAYKTWLISCDACKKGFSSGCWQCRDCEYDICEECGLSKKMIPPKLKCGENKELMWRCDVNQFYAANYNAFSYTCNQCHEIGEDAHWHCRSCLFDVCRKCGEKSGYKFPKSAFTCKKNHPLTLESNIVDLYMSKFGGKPLCDECRAAIKSSSQHCQECFYDLCEACSIFYNQPIGPHPAFVCTEDHVLHYFDSPSYYESVGLPKSFRCNGCSQVKEEECFHCNKCNFDLCNDCADSLATYFSSPSFNRTCKEGHLLEWNNKVCKNYQGGLYVCKKCNEQFSGVGSLSCAQCSYDICIKDINKD</sequence>
<gene>
    <name evidence="1" type="ORF">BSTOLATCC_MIC47890</name>
</gene>
<dbReference type="AlphaFoldDB" id="A0AAU9JQ87"/>
<evidence type="ECO:0000313" key="2">
    <source>
        <dbReference type="Proteomes" id="UP001162131"/>
    </source>
</evidence>
<accession>A0AAU9JQ87</accession>
<evidence type="ECO:0000313" key="1">
    <source>
        <dbReference type="EMBL" id="CAG9329054.1"/>
    </source>
</evidence>
<protein>
    <recommendedName>
        <fullName evidence="3">ZZ-type domain-containing protein</fullName>
    </recommendedName>
</protein>
<name>A0AAU9JQ87_9CILI</name>
<keyword evidence="2" id="KW-1185">Reference proteome</keyword>
<reference evidence="1" key="1">
    <citation type="submission" date="2021-09" db="EMBL/GenBank/DDBJ databases">
        <authorList>
            <consortium name="AG Swart"/>
            <person name="Singh M."/>
            <person name="Singh A."/>
            <person name="Seah K."/>
            <person name="Emmerich C."/>
        </authorList>
    </citation>
    <scope>NUCLEOTIDE SEQUENCE</scope>
    <source>
        <strain evidence="1">ATCC30299</strain>
    </source>
</reference>
<organism evidence="1 2">
    <name type="scientific">Blepharisma stoltei</name>
    <dbReference type="NCBI Taxonomy" id="1481888"/>
    <lineage>
        <taxon>Eukaryota</taxon>
        <taxon>Sar</taxon>
        <taxon>Alveolata</taxon>
        <taxon>Ciliophora</taxon>
        <taxon>Postciliodesmatophora</taxon>
        <taxon>Heterotrichea</taxon>
        <taxon>Heterotrichida</taxon>
        <taxon>Blepharismidae</taxon>
        <taxon>Blepharisma</taxon>
    </lineage>
</organism>
<dbReference type="PANTHER" id="PTHR46288">
    <property type="entry name" value="PHORBOL-ESTER/DAG-TYPE DOMAIN-CONTAINING PROTEIN"/>
    <property type="match status" value="1"/>
</dbReference>
<proteinExistence type="predicted"/>
<evidence type="ECO:0008006" key="3">
    <source>
        <dbReference type="Google" id="ProtNLM"/>
    </source>
</evidence>
<dbReference type="EMBL" id="CAJZBQ010000047">
    <property type="protein sequence ID" value="CAG9329054.1"/>
    <property type="molecule type" value="Genomic_DNA"/>
</dbReference>
<dbReference type="Proteomes" id="UP001162131">
    <property type="component" value="Unassembled WGS sequence"/>
</dbReference>
<comment type="caution">
    <text evidence="1">The sequence shown here is derived from an EMBL/GenBank/DDBJ whole genome shotgun (WGS) entry which is preliminary data.</text>
</comment>